<dbReference type="Proteomes" id="UP000180215">
    <property type="component" value="Unassembled WGS sequence"/>
</dbReference>
<dbReference type="RefSeq" id="WP_003605255.1">
    <property type="nucleotide sequence ID" value="NZ_BJVP01000027.1"/>
</dbReference>
<dbReference type="EMBL" id="MNAO01000304">
    <property type="protein sequence ID" value="OHV15276.1"/>
    <property type="molecule type" value="Genomic_DNA"/>
</dbReference>
<reference evidence="2" key="3">
    <citation type="submission" date="2017-10" db="EMBL/GenBank/DDBJ databases">
        <authorList>
            <person name="Banno H."/>
            <person name="Chua N.-H."/>
        </authorList>
    </citation>
    <scope>NUCLEOTIDE SEQUENCE [LARGE SCALE GENOMIC DNA]</scope>
    <source>
        <strain evidence="2">TK 0001</strain>
    </source>
</reference>
<evidence type="ECO:0000313" key="4">
    <source>
        <dbReference type="Proteomes" id="UP000233769"/>
    </source>
</evidence>
<name>A0A1S1P2E8_METEX</name>
<sequence>MRSYNLFRRRGREALFCAVPESCAVPRFVGGRRWTFGGRIDESASPPPGFDDRAAVTAVRFNGFYLFQCLDEGGTERAADGP</sequence>
<evidence type="ECO:0000313" key="3">
    <source>
        <dbReference type="Proteomes" id="UP000180215"/>
    </source>
</evidence>
<proteinExistence type="predicted"/>
<evidence type="ECO:0000313" key="1">
    <source>
        <dbReference type="EMBL" id="OHV15276.1"/>
    </source>
</evidence>
<dbReference type="EMBL" id="LT962688">
    <property type="protein sequence ID" value="SOR27712.1"/>
    <property type="molecule type" value="Genomic_DNA"/>
</dbReference>
<dbReference type="Proteomes" id="UP000233769">
    <property type="component" value="Chromosome tk0001"/>
</dbReference>
<dbReference type="AlphaFoldDB" id="A0A1S1P2E8"/>
<accession>A0A1S1P2E8</accession>
<protein>
    <submittedName>
        <fullName evidence="1">Uncharacterized protein</fullName>
    </submittedName>
</protein>
<gene>
    <name evidence="1" type="ORF">BK022_20210</name>
    <name evidence="2" type="ORF">TK0001_1110</name>
</gene>
<reference evidence="4" key="2">
    <citation type="submission" date="2017-10" db="EMBL/GenBank/DDBJ databases">
        <authorList>
            <person name="Regsiter A."/>
            <person name="William W."/>
        </authorList>
    </citation>
    <scope>NUCLEOTIDE SEQUENCE [LARGE SCALE GENOMIC DNA]</scope>
</reference>
<evidence type="ECO:0000313" key="2">
    <source>
        <dbReference type="EMBL" id="SOR27712.1"/>
    </source>
</evidence>
<organism evidence="1 3">
    <name type="scientific">Methylorubrum extorquens</name>
    <name type="common">Methylobacterium dichloromethanicum</name>
    <name type="synonym">Methylobacterium extorquens</name>
    <dbReference type="NCBI Taxonomy" id="408"/>
    <lineage>
        <taxon>Bacteria</taxon>
        <taxon>Pseudomonadati</taxon>
        <taxon>Pseudomonadota</taxon>
        <taxon>Alphaproteobacteria</taxon>
        <taxon>Hyphomicrobiales</taxon>
        <taxon>Methylobacteriaceae</taxon>
        <taxon>Methylorubrum</taxon>
    </lineage>
</organism>
<reference evidence="1 3" key="1">
    <citation type="submission" date="2016-10" db="EMBL/GenBank/DDBJ databases">
        <title>Draft genome sequence of Methylobacterium extorquens CP3, a seed endophyte of Crotalaria pumila with plant growth-promoting and metal tolerance properties.</title>
        <authorList>
            <person name="Sanchez-Lopez A.S."/>
            <person name="Van Hamme J.D."/>
            <person name="Thijs S."/>
            <person name="Mcammond B.M."/>
            <person name="Stevens V."/>
            <person name="Gonzalez-Chavez M.D.C."/>
            <person name="Vangronsveld J."/>
        </authorList>
    </citation>
    <scope>NUCLEOTIDE SEQUENCE [LARGE SCALE GENOMIC DNA]</scope>
    <source>
        <strain evidence="1 3">CP3</strain>
    </source>
</reference>